<dbReference type="PANTHER" id="PTHR11743">
    <property type="entry name" value="VOLTAGE-DEPENDENT ANION-SELECTIVE CHANNEL"/>
    <property type="match status" value="1"/>
</dbReference>
<dbReference type="PANTHER" id="PTHR11743:SF23">
    <property type="entry name" value="MITOCHONDRIAL OUTER MEMBRANE PROTEIN PORIN 5-RELATED"/>
    <property type="match status" value="1"/>
</dbReference>
<evidence type="ECO:0000256" key="8">
    <source>
        <dbReference type="ARBA" id="ARBA00023136"/>
    </source>
</evidence>
<keyword evidence="4" id="KW-1134">Transmembrane beta strand</keyword>
<dbReference type="FunFam" id="2.40.160.10:FF:000003">
    <property type="entry name" value="Outer mitochondrial membrane protein porin"/>
    <property type="match status" value="1"/>
</dbReference>
<dbReference type="GO" id="GO:0008308">
    <property type="term" value="F:voltage-gated monoatomic anion channel activity"/>
    <property type="evidence" value="ECO:0007669"/>
    <property type="project" value="InterPro"/>
</dbReference>
<reference evidence="9" key="1">
    <citation type="journal article" date="2023" name="Nat. Commun.">
        <title>Diploid and tetraploid genomes of Acorus and the evolution of monocots.</title>
        <authorList>
            <person name="Ma L."/>
            <person name="Liu K.W."/>
            <person name="Li Z."/>
            <person name="Hsiao Y.Y."/>
            <person name="Qi Y."/>
            <person name="Fu T."/>
            <person name="Tang G.D."/>
            <person name="Zhang D."/>
            <person name="Sun W.H."/>
            <person name="Liu D.K."/>
            <person name="Li Y."/>
            <person name="Chen G.Z."/>
            <person name="Liu X.D."/>
            <person name="Liao X.Y."/>
            <person name="Jiang Y.T."/>
            <person name="Yu X."/>
            <person name="Hao Y."/>
            <person name="Huang J."/>
            <person name="Zhao X.W."/>
            <person name="Ke S."/>
            <person name="Chen Y.Y."/>
            <person name="Wu W.L."/>
            <person name="Hsu J.L."/>
            <person name="Lin Y.F."/>
            <person name="Huang M.D."/>
            <person name="Li C.Y."/>
            <person name="Huang L."/>
            <person name="Wang Z.W."/>
            <person name="Zhao X."/>
            <person name="Zhong W.Y."/>
            <person name="Peng D.H."/>
            <person name="Ahmad S."/>
            <person name="Lan S."/>
            <person name="Zhang J.S."/>
            <person name="Tsai W.C."/>
            <person name="Van de Peer Y."/>
            <person name="Liu Z.J."/>
        </authorList>
    </citation>
    <scope>NUCLEOTIDE SEQUENCE</scope>
    <source>
        <strain evidence="9">SCP</strain>
    </source>
</reference>
<dbReference type="InterPro" id="IPR001925">
    <property type="entry name" value="Porin_Euk"/>
</dbReference>
<dbReference type="PRINTS" id="PR00185">
    <property type="entry name" value="EUKARYTPORIN"/>
</dbReference>
<keyword evidence="8" id="KW-0472">Membrane</keyword>
<dbReference type="GO" id="GO:0015288">
    <property type="term" value="F:porin activity"/>
    <property type="evidence" value="ECO:0007669"/>
    <property type="project" value="UniProtKB-KW"/>
</dbReference>
<dbReference type="Proteomes" id="UP001179952">
    <property type="component" value="Unassembled WGS sequence"/>
</dbReference>
<evidence type="ECO:0000256" key="1">
    <source>
        <dbReference type="ARBA" id="ARBA00004370"/>
    </source>
</evidence>
<sequence length="276" mass="29612">MSKGPGLFSDIGKKARDLLTKDYNYDQRFSVSSTSEAGLGLTSTTVKKGGLYTGEVGLLYKYRNTNVDLKVDAASNVFTTLTFNEVLPSTKAIASFRAPDFNSGKAEVQYFHEHASFTTAVALSKSPTIDASATIGAQGIAFGVEAGFDASSKNLTKYTAGISMAKPDSSSAIILADKGDVLKISYLHYLGEKQRSTLVGEITRRFSTNENTFTAGGSHAIDPQTTFKAKLNNHGKLGALLQHELKPKSLLTLSGEFDTKALEKYPKFGLSLAIKP</sequence>
<dbReference type="GO" id="GO:0005741">
    <property type="term" value="C:mitochondrial outer membrane"/>
    <property type="evidence" value="ECO:0007669"/>
    <property type="project" value="InterPro"/>
</dbReference>
<dbReference type="InterPro" id="IPR027246">
    <property type="entry name" value="Porin_Euk/Tom40"/>
</dbReference>
<keyword evidence="3" id="KW-0813">Transport</keyword>
<organism evidence="9 10">
    <name type="scientific">Acorus gramineus</name>
    <name type="common">Dwarf sweet flag</name>
    <dbReference type="NCBI Taxonomy" id="55184"/>
    <lineage>
        <taxon>Eukaryota</taxon>
        <taxon>Viridiplantae</taxon>
        <taxon>Streptophyta</taxon>
        <taxon>Embryophyta</taxon>
        <taxon>Tracheophyta</taxon>
        <taxon>Spermatophyta</taxon>
        <taxon>Magnoliopsida</taxon>
        <taxon>Liliopsida</taxon>
        <taxon>Acoraceae</taxon>
        <taxon>Acorus</taxon>
    </lineage>
</organism>
<protein>
    <submittedName>
        <fullName evidence="9">Mitochondrial outer membrane protein porin 5</fullName>
    </submittedName>
</protein>
<evidence type="ECO:0000256" key="4">
    <source>
        <dbReference type="ARBA" id="ARBA00022452"/>
    </source>
</evidence>
<keyword evidence="10" id="KW-1185">Reference proteome</keyword>
<evidence type="ECO:0000256" key="6">
    <source>
        <dbReference type="ARBA" id="ARBA00023065"/>
    </source>
</evidence>
<dbReference type="Gene3D" id="2.40.160.10">
    <property type="entry name" value="Porin"/>
    <property type="match status" value="1"/>
</dbReference>
<keyword evidence="6" id="KW-0406">Ion transport</keyword>
<evidence type="ECO:0000256" key="3">
    <source>
        <dbReference type="ARBA" id="ARBA00022448"/>
    </source>
</evidence>
<reference evidence="9" key="2">
    <citation type="submission" date="2023-06" db="EMBL/GenBank/DDBJ databases">
        <authorList>
            <person name="Ma L."/>
            <person name="Liu K.-W."/>
            <person name="Li Z."/>
            <person name="Hsiao Y.-Y."/>
            <person name="Qi Y."/>
            <person name="Fu T."/>
            <person name="Tang G."/>
            <person name="Zhang D."/>
            <person name="Sun W.-H."/>
            <person name="Liu D.-K."/>
            <person name="Li Y."/>
            <person name="Chen G.-Z."/>
            <person name="Liu X.-D."/>
            <person name="Liao X.-Y."/>
            <person name="Jiang Y.-T."/>
            <person name="Yu X."/>
            <person name="Hao Y."/>
            <person name="Huang J."/>
            <person name="Zhao X.-W."/>
            <person name="Ke S."/>
            <person name="Chen Y.-Y."/>
            <person name="Wu W.-L."/>
            <person name="Hsu J.-L."/>
            <person name="Lin Y.-F."/>
            <person name="Huang M.-D."/>
            <person name="Li C.-Y."/>
            <person name="Huang L."/>
            <person name="Wang Z.-W."/>
            <person name="Zhao X."/>
            <person name="Zhong W.-Y."/>
            <person name="Peng D.-H."/>
            <person name="Ahmad S."/>
            <person name="Lan S."/>
            <person name="Zhang J.-S."/>
            <person name="Tsai W.-C."/>
            <person name="Van De Peer Y."/>
            <person name="Liu Z.-J."/>
        </authorList>
    </citation>
    <scope>NUCLEOTIDE SEQUENCE</scope>
    <source>
        <strain evidence="9">SCP</strain>
        <tissue evidence="9">Leaves</tissue>
    </source>
</reference>
<comment type="caution">
    <text evidence="9">The sequence shown here is derived from an EMBL/GenBank/DDBJ whole genome shotgun (WGS) entry which is preliminary data.</text>
</comment>
<dbReference type="Pfam" id="PF01459">
    <property type="entry name" value="Porin_3"/>
    <property type="match status" value="1"/>
</dbReference>
<accession>A0AAV9AXY1</accession>
<dbReference type="CDD" id="cd07306">
    <property type="entry name" value="Porin3_VDAC"/>
    <property type="match status" value="1"/>
</dbReference>
<name>A0AAV9AXY1_ACOGR</name>
<comment type="subcellular location">
    <subcellularLocation>
        <location evidence="1">Membrane</location>
    </subcellularLocation>
</comment>
<evidence type="ECO:0000256" key="7">
    <source>
        <dbReference type="ARBA" id="ARBA00023114"/>
    </source>
</evidence>
<evidence type="ECO:0000313" key="9">
    <source>
        <dbReference type="EMBL" id="KAK1268930.1"/>
    </source>
</evidence>
<gene>
    <name evidence="9" type="ORF">QJS04_geneDACA006259</name>
</gene>
<dbReference type="InterPro" id="IPR023614">
    <property type="entry name" value="Porin_dom_sf"/>
</dbReference>
<keyword evidence="5" id="KW-0812">Transmembrane</keyword>
<dbReference type="PROSITE" id="PS00558">
    <property type="entry name" value="EUKARYOTIC_PORIN"/>
    <property type="match status" value="1"/>
</dbReference>
<evidence type="ECO:0000313" key="10">
    <source>
        <dbReference type="Proteomes" id="UP001179952"/>
    </source>
</evidence>
<proteinExistence type="inferred from homology"/>
<dbReference type="AlphaFoldDB" id="A0AAV9AXY1"/>
<dbReference type="GO" id="GO:0046930">
    <property type="term" value="C:pore complex"/>
    <property type="evidence" value="ECO:0007669"/>
    <property type="project" value="UniProtKB-KW"/>
</dbReference>
<keyword evidence="7" id="KW-0626">Porin</keyword>
<evidence type="ECO:0000256" key="2">
    <source>
        <dbReference type="ARBA" id="ARBA00009624"/>
    </source>
</evidence>
<evidence type="ECO:0000256" key="5">
    <source>
        <dbReference type="ARBA" id="ARBA00022692"/>
    </source>
</evidence>
<dbReference type="EMBL" id="JAUJYN010000006">
    <property type="protein sequence ID" value="KAK1268930.1"/>
    <property type="molecule type" value="Genomic_DNA"/>
</dbReference>
<comment type="similarity">
    <text evidence="2">Belongs to the eukaryotic mitochondrial porin (TC 1.B.8.1) family.</text>
</comment>